<dbReference type="EMBL" id="WJNG01000003">
    <property type="protein sequence ID" value="MRH41969.1"/>
    <property type="molecule type" value="Genomic_DNA"/>
</dbReference>
<dbReference type="AlphaFoldDB" id="A0A6A8DDQ8"/>
<evidence type="ECO:0000313" key="3">
    <source>
        <dbReference type="Proteomes" id="UP000799092"/>
    </source>
</evidence>
<name>A0A6A8DDQ8_9BACI</name>
<dbReference type="Pfam" id="PF05130">
    <property type="entry name" value="FlgN"/>
    <property type="match status" value="1"/>
</dbReference>
<keyword evidence="1" id="KW-1005">Bacterial flagellum biogenesis</keyword>
<gene>
    <name evidence="2" type="ORF">GH741_04680</name>
</gene>
<dbReference type="GO" id="GO:0044780">
    <property type="term" value="P:bacterial-type flagellum assembly"/>
    <property type="evidence" value="ECO:0007669"/>
    <property type="project" value="InterPro"/>
</dbReference>
<keyword evidence="2" id="KW-0966">Cell projection</keyword>
<organism evidence="2 3">
    <name type="scientific">Aquibacillus halophilus</name>
    <dbReference type="NCBI Taxonomy" id="930132"/>
    <lineage>
        <taxon>Bacteria</taxon>
        <taxon>Bacillati</taxon>
        <taxon>Bacillota</taxon>
        <taxon>Bacilli</taxon>
        <taxon>Bacillales</taxon>
        <taxon>Bacillaceae</taxon>
        <taxon>Aquibacillus</taxon>
    </lineage>
</organism>
<protein>
    <submittedName>
        <fullName evidence="2">Flagellar protein FlgN</fullName>
    </submittedName>
</protein>
<comment type="caution">
    <text evidence="2">The sequence shown here is derived from an EMBL/GenBank/DDBJ whole genome shotgun (WGS) entry which is preliminary data.</text>
</comment>
<keyword evidence="2" id="KW-0282">Flagellum</keyword>
<dbReference type="SUPFAM" id="SSF140566">
    <property type="entry name" value="FlgN-like"/>
    <property type="match status" value="1"/>
</dbReference>
<evidence type="ECO:0000256" key="1">
    <source>
        <dbReference type="ARBA" id="ARBA00022795"/>
    </source>
</evidence>
<proteinExistence type="predicted"/>
<keyword evidence="2" id="KW-0969">Cilium</keyword>
<dbReference type="OrthoDB" id="2381500at2"/>
<evidence type="ECO:0000313" key="2">
    <source>
        <dbReference type="EMBL" id="MRH41969.1"/>
    </source>
</evidence>
<dbReference type="RefSeq" id="WP_153735627.1">
    <property type="nucleotide sequence ID" value="NZ_WJNG01000003.1"/>
</dbReference>
<dbReference type="InterPro" id="IPR036679">
    <property type="entry name" value="FlgN-like_sf"/>
</dbReference>
<keyword evidence="3" id="KW-1185">Reference proteome</keyword>
<dbReference type="InterPro" id="IPR007809">
    <property type="entry name" value="FlgN-like"/>
</dbReference>
<accession>A0A6A8DDQ8</accession>
<reference evidence="2" key="1">
    <citation type="submission" date="2019-11" db="EMBL/GenBank/DDBJ databases">
        <authorList>
            <person name="Li J."/>
        </authorList>
    </citation>
    <scope>NUCLEOTIDE SEQUENCE</scope>
    <source>
        <strain evidence="2">B6B</strain>
    </source>
</reference>
<dbReference type="Proteomes" id="UP000799092">
    <property type="component" value="Unassembled WGS sequence"/>
</dbReference>
<sequence>MSIQSIVEVLTTMTQLHDSLFTVSKNKTEALKQGNMEQLQDLLVQERKHVKAINQLEVKRIEMINKWSESQGLDNDSITVSVMLDNYLQGVEKESLEKVTTVLAETLLQLKQQEELNKQLTQQSLQFIQLSMDMIAPTIKNINYGNKTENRADQITKRSVFDSKA</sequence>
<dbReference type="Gene3D" id="1.20.58.300">
    <property type="entry name" value="FlgN-like"/>
    <property type="match status" value="1"/>
</dbReference>